<dbReference type="InterPro" id="IPR022764">
    <property type="entry name" value="Peptidase_S54_rhomboid_dom"/>
</dbReference>
<evidence type="ECO:0000313" key="16">
    <source>
        <dbReference type="Proteomes" id="UP000005666"/>
    </source>
</evidence>
<dbReference type="RefSeq" id="XP_003686833.1">
    <property type="nucleotide sequence ID" value="XM_003686785.1"/>
</dbReference>
<dbReference type="PANTHER" id="PTHR43066:SF1">
    <property type="entry name" value="RHOMBOID PROTEIN 2"/>
    <property type="match status" value="1"/>
</dbReference>
<feature type="transmembrane region" description="Helical" evidence="13">
    <location>
        <begin position="56"/>
        <end position="77"/>
    </location>
</feature>
<feature type="domain" description="Peptidase S54 rhomboid" evidence="14">
    <location>
        <begin position="53"/>
        <end position="192"/>
    </location>
</feature>
<evidence type="ECO:0000256" key="7">
    <source>
        <dbReference type="ARBA" id="ARBA00022801"/>
    </source>
</evidence>
<evidence type="ECO:0000256" key="9">
    <source>
        <dbReference type="ARBA" id="ARBA00023136"/>
    </source>
</evidence>
<feature type="transmembrane region" description="Helical" evidence="13">
    <location>
        <begin position="148"/>
        <end position="171"/>
    </location>
</feature>
<protein>
    <recommendedName>
        <fullName evidence="11">Rhomboid-type serine protease 2</fullName>
        <ecNumber evidence="4">3.4.21.105</ecNumber>
    </recommendedName>
    <alternativeName>
        <fullName evidence="12">Rhomboid protein 2</fullName>
    </alternativeName>
</protein>
<organism evidence="15 16">
    <name type="scientific">Tetrapisispora phaffii (strain ATCC 24235 / CBS 4417 / NBRC 1672 / NRRL Y-8282 / UCD 70-5)</name>
    <name type="common">Yeast</name>
    <name type="synonym">Fabospora phaffii</name>
    <dbReference type="NCBI Taxonomy" id="1071381"/>
    <lineage>
        <taxon>Eukaryota</taxon>
        <taxon>Fungi</taxon>
        <taxon>Dikarya</taxon>
        <taxon>Ascomycota</taxon>
        <taxon>Saccharomycotina</taxon>
        <taxon>Saccharomycetes</taxon>
        <taxon>Saccharomycetales</taxon>
        <taxon>Saccharomycetaceae</taxon>
        <taxon>Tetrapisispora</taxon>
    </lineage>
</organism>
<comment type="function">
    <text evidence="10">Probable rhomboid-type serine protease that catalyzes intramembrane proteolysis.</text>
</comment>
<dbReference type="PANTHER" id="PTHR43066">
    <property type="entry name" value="RHOMBOID-RELATED PROTEIN"/>
    <property type="match status" value="1"/>
</dbReference>
<dbReference type="EMBL" id="HE612863">
    <property type="protein sequence ID" value="CCE64399.1"/>
    <property type="molecule type" value="Genomic_DNA"/>
</dbReference>
<keyword evidence="8 13" id="KW-1133">Transmembrane helix</keyword>
<dbReference type="HOGENOM" id="CLU_071084_0_0_1"/>
<keyword evidence="7" id="KW-0378">Hydrolase</keyword>
<keyword evidence="16" id="KW-1185">Reference proteome</keyword>
<evidence type="ECO:0000256" key="2">
    <source>
        <dbReference type="ARBA" id="ARBA00004257"/>
    </source>
</evidence>
<evidence type="ECO:0000256" key="6">
    <source>
        <dbReference type="ARBA" id="ARBA00022692"/>
    </source>
</evidence>
<evidence type="ECO:0000256" key="13">
    <source>
        <dbReference type="SAM" id="Phobius"/>
    </source>
</evidence>
<evidence type="ECO:0000256" key="12">
    <source>
        <dbReference type="ARBA" id="ARBA00042081"/>
    </source>
</evidence>
<dbReference type="SUPFAM" id="SSF144091">
    <property type="entry name" value="Rhomboid-like"/>
    <property type="match status" value="1"/>
</dbReference>
<evidence type="ECO:0000256" key="5">
    <source>
        <dbReference type="ARBA" id="ARBA00022670"/>
    </source>
</evidence>
<dbReference type="GO" id="GO:0005794">
    <property type="term" value="C:Golgi apparatus"/>
    <property type="evidence" value="ECO:0007669"/>
    <property type="project" value="UniProtKB-SubCell"/>
</dbReference>
<evidence type="ECO:0000256" key="1">
    <source>
        <dbReference type="ARBA" id="ARBA00000156"/>
    </source>
</evidence>
<dbReference type="STRING" id="1071381.G8BWE8"/>
<dbReference type="eggNOG" id="KOG2632">
    <property type="taxonomic scope" value="Eukaryota"/>
</dbReference>
<dbReference type="GeneID" id="11534048"/>
<comment type="similarity">
    <text evidence="3">Belongs to the peptidase S54 family.</text>
</comment>
<dbReference type="InterPro" id="IPR035952">
    <property type="entry name" value="Rhomboid-like_sf"/>
</dbReference>
<evidence type="ECO:0000256" key="4">
    <source>
        <dbReference type="ARBA" id="ARBA00013039"/>
    </source>
</evidence>
<dbReference type="Pfam" id="PF01694">
    <property type="entry name" value="Rhomboid"/>
    <property type="match status" value="1"/>
</dbReference>
<feature type="transmembrane region" description="Helical" evidence="13">
    <location>
        <begin position="89"/>
        <end position="107"/>
    </location>
</feature>
<gene>
    <name evidence="15" type="primary">TPHA0H01940</name>
    <name evidence="15" type="ordered locus">TPHA_0H01940</name>
</gene>
<evidence type="ECO:0000259" key="14">
    <source>
        <dbReference type="Pfam" id="PF01694"/>
    </source>
</evidence>
<keyword evidence="9 13" id="KW-0472">Membrane</keyword>
<name>G8BWE8_TETPH</name>
<accession>G8BWE8</accession>
<evidence type="ECO:0000256" key="8">
    <source>
        <dbReference type="ARBA" id="ARBA00022989"/>
    </source>
</evidence>
<feature type="transmembrane region" description="Helical" evidence="13">
    <location>
        <begin position="12"/>
        <end position="30"/>
    </location>
</feature>
<feature type="transmembrane region" description="Helical" evidence="13">
    <location>
        <begin position="191"/>
        <end position="209"/>
    </location>
</feature>
<dbReference type="GO" id="GO:0016020">
    <property type="term" value="C:membrane"/>
    <property type="evidence" value="ECO:0007669"/>
    <property type="project" value="InterPro"/>
</dbReference>
<dbReference type="AlphaFoldDB" id="G8BWE8"/>
<comment type="subcellular location">
    <subcellularLocation>
        <location evidence="2">Golgi apparatus</location>
        <location evidence="2">cis-Golgi network membrane</location>
        <topology evidence="2">Multi-pass membrane protein</topology>
    </subcellularLocation>
</comment>
<keyword evidence="5" id="KW-0645">Protease</keyword>
<sequence>MNLRNIILPNSQPPAFLTVIVLITIIFIFITDEFVDINKYCTLSPSSLWDLDLTRLLLYPLAHLSIPHLLFNCFALFTPLNAFEATHGTVYTFIMLNILSVVTGVIYCVVGHWLYPTVAIAGASGWCFTLFAYFSVRESTVKPTTTLFFANITIPTILDPVVTLVVIALLIPGSSFWGHLFGLLVGYLMGWKEIIFRMVVIPSWIITYFESKLKFFINLTPRFLKYYLNEDIQVNEDYVSIWENVVTLPITNNPNQPTFQGTGNVLGTA</sequence>
<comment type="catalytic activity">
    <reaction evidence="1">
        <text>Cleaves type-1 transmembrane domains using a catalytic dyad composed of serine and histidine that are contributed by different transmembrane domains.</text>
        <dbReference type="EC" id="3.4.21.105"/>
    </reaction>
</comment>
<evidence type="ECO:0000313" key="15">
    <source>
        <dbReference type="EMBL" id="CCE64399.1"/>
    </source>
</evidence>
<dbReference type="GO" id="GO:0006508">
    <property type="term" value="P:proteolysis"/>
    <property type="evidence" value="ECO:0007669"/>
    <property type="project" value="UniProtKB-KW"/>
</dbReference>
<evidence type="ECO:0000256" key="3">
    <source>
        <dbReference type="ARBA" id="ARBA00009045"/>
    </source>
</evidence>
<keyword evidence="6 13" id="KW-0812">Transmembrane</keyword>
<dbReference type="Proteomes" id="UP000005666">
    <property type="component" value="Chromosome 8"/>
</dbReference>
<feature type="transmembrane region" description="Helical" evidence="13">
    <location>
        <begin position="113"/>
        <end position="136"/>
    </location>
</feature>
<dbReference type="GO" id="GO:0004252">
    <property type="term" value="F:serine-type endopeptidase activity"/>
    <property type="evidence" value="ECO:0007669"/>
    <property type="project" value="InterPro"/>
</dbReference>
<dbReference type="OrthoDB" id="10257275at2759"/>
<dbReference type="EC" id="3.4.21.105" evidence="4"/>
<evidence type="ECO:0000256" key="10">
    <source>
        <dbReference type="ARBA" id="ARBA00037147"/>
    </source>
</evidence>
<dbReference type="Gene3D" id="1.20.1540.10">
    <property type="entry name" value="Rhomboid-like"/>
    <property type="match status" value="1"/>
</dbReference>
<dbReference type="KEGG" id="tpf:TPHA_0H01940"/>
<dbReference type="OMA" id="TMICVIV"/>
<evidence type="ECO:0000256" key="11">
    <source>
        <dbReference type="ARBA" id="ARBA00039804"/>
    </source>
</evidence>
<proteinExistence type="inferred from homology"/>
<reference evidence="15 16" key="1">
    <citation type="journal article" date="2011" name="Proc. Natl. Acad. Sci. U.S.A.">
        <title>Evolutionary erosion of yeast sex chromosomes by mating-type switching accidents.</title>
        <authorList>
            <person name="Gordon J.L."/>
            <person name="Armisen D."/>
            <person name="Proux-Wera E."/>
            <person name="Oheigeartaigh S.S."/>
            <person name="Byrne K.P."/>
            <person name="Wolfe K.H."/>
        </authorList>
    </citation>
    <scope>NUCLEOTIDE SEQUENCE [LARGE SCALE GENOMIC DNA]</scope>
    <source>
        <strain evidence="16">ATCC 24235 / CBS 4417 / NBRC 1672 / NRRL Y-8282 / UCD 70-5</strain>
    </source>
</reference>